<dbReference type="EC" id="2.4.-.-" evidence="2"/>
<gene>
    <name evidence="2" type="ORF">ABEG18_05555</name>
</gene>
<name>A0AAU7JIJ9_9HYPH</name>
<proteinExistence type="predicted"/>
<evidence type="ECO:0000313" key="2">
    <source>
        <dbReference type="EMBL" id="XBO40247.1"/>
    </source>
</evidence>
<dbReference type="Gene3D" id="3.40.50.2000">
    <property type="entry name" value="Glycogen Phosphorylase B"/>
    <property type="match status" value="1"/>
</dbReference>
<keyword evidence="2" id="KW-0328">Glycosyltransferase</keyword>
<reference evidence="2" key="1">
    <citation type="submission" date="2024-05" db="EMBL/GenBank/DDBJ databases">
        <authorList>
            <person name="Kim S."/>
            <person name="Heo J."/>
            <person name="Choi H."/>
            <person name="Choi Y."/>
            <person name="Kwon S.-W."/>
            <person name="Kim Y."/>
        </authorList>
    </citation>
    <scope>NUCLEOTIDE SEQUENCE</scope>
    <source>
        <strain evidence="2">KACC 23698</strain>
    </source>
</reference>
<evidence type="ECO:0000256" key="1">
    <source>
        <dbReference type="SAM" id="MobiDB-lite"/>
    </source>
</evidence>
<dbReference type="PANTHER" id="PTHR12526">
    <property type="entry name" value="GLYCOSYLTRANSFERASE"/>
    <property type="match status" value="1"/>
</dbReference>
<feature type="compositionally biased region" description="Low complexity" evidence="1">
    <location>
        <begin position="439"/>
        <end position="449"/>
    </location>
</feature>
<dbReference type="GO" id="GO:0016757">
    <property type="term" value="F:glycosyltransferase activity"/>
    <property type="evidence" value="ECO:0007669"/>
    <property type="project" value="UniProtKB-KW"/>
</dbReference>
<dbReference type="Pfam" id="PF13692">
    <property type="entry name" value="Glyco_trans_1_4"/>
    <property type="match status" value="1"/>
</dbReference>
<dbReference type="EMBL" id="CP157484">
    <property type="protein sequence ID" value="XBO40247.1"/>
    <property type="molecule type" value="Genomic_DNA"/>
</dbReference>
<dbReference type="RefSeq" id="WP_406857102.1">
    <property type="nucleotide sequence ID" value="NZ_CP157484.1"/>
</dbReference>
<dbReference type="SUPFAM" id="SSF53756">
    <property type="entry name" value="UDP-Glycosyltransferase/glycogen phosphorylase"/>
    <property type="match status" value="1"/>
</dbReference>
<protein>
    <submittedName>
        <fullName evidence="2">Glycosyltransferase</fullName>
        <ecNumber evidence="2">2.4.-.-</ecNumber>
    </submittedName>
</protein>
<dbReference type="AlphaFoldDB" id="A0AAU7JIJ9"/>
<keyword evidence="2" id="KW-0808">Transferase</keyword>
<dbReference type="PANTHER" id="PTHR12526:SF630">
    <property type="entry name" value="GLYCOSYLTRANSFERASE"/>
    <property type="match status" value="1"/>
</dbReference>
<accession>A0AAU7JIJ9</accession>
<organism evidence="2">
    <name type="scientific">Alsobacter sp. KACC 23698</name>
    <dbReference type="NCBI Taxonomy" id="3149229"/>
    <lineage>
        <taxon>Bacteria</taxon>
        <taxon>Pseudomonadati</taxon>
        <taxon>Pseudomonadota</taxon>
        <taxon>Alphaproteobacteria</taxon>
        <taxon>Hyphomicrobiales</taxon>
        <taxon>Alsobacteraceae</taxon>
        <taxon>Alsobacter</taxon>
    </lineage>
</organism>
<sequence>MPIAQLTSSGAKLAFGLLPPWAQYHLVGRWRRPPTHEYFSARNERDLDWAVLEKNILPARQRSATAIWFLPTHSWNSGAFQRPQQLARGLAESGAEVLYFEQWTFNHDVALSTVPTAKGALWEVEDRLHVVRAPDSAVAAMVARHQPAAVIMFWPQQAQRALPADLARADAAPRAVKVIYDVIDELSLLDDADAVRQAHEEWVRGADLLIATADDLSHDLRSRRNDVVQLPNAVRLEDWSGADLPVPADLLKARCAPVVVGYYGAIAPWFDWKLWRAAARLRPDWAFVLIGYPYASSEESIRERIATEPNMFFLGKKPYGELPQYLRHFDVACIPFILNPITHACSPVKLFEYFAGGKPVVSTPMREVLKYKSILLAATASEFVAQVEAAQERSRQPEYQSLLAREARENTWRERANTLLDAVRHGPSRASELRRSENAPADAKAGANAIGREGHG</sequence>
<feature type="region of interest" description="Disordered" evidence="1">
    <location>
        <begin position="423"/>
        <end position="456"/>
    </location>
</feature>